<dbReference type="AlphaFoldDB" id="A0A8J5XK88"/>
<keyword evidence="2" id="KW-1133">Transmembrane helix</keyword>
<evidence type="ECO:0000313" key="4">
    <source>
        <dbReference type="Proteomes" id="UP000751190"/>
    </source>
</evidence>
<feature type="transmembrane region" description="Helical" evidence="2">
    <location>
        <begin position="61"/>
        <end position="80"/>
    </location>
</feature>
<keyword evidence="4" id="KW-1185">Reference proteome</keyword>
<organism evidence="3 4">
    <name type="scientific">Diacronema lutheri</name>
    <name type="common">Unicellular marine alga</name>
    <name type="synonym">Monochrysis lutheri</name>
    <dbReference type="NCBI Taxonomy" id="2081491"/>
    <lineage>
        <taxon>Eukaryota</taxon>
        <taxon>Haptista</taxon>
        <taxon>Haptophyta</taxon>
        <taxon>Pavlovophyceae</taxon>
        <taxon>Pavlovales</taxon>
        <taxon>Pavlovaceae</taxon>
        <taxon>Diacronema</taxon>
    </lineage>
</organism>
<protein>
    <submittedName>
        <fullName evidence="3">Uncharacterized protein</fullName>
    </submittedName>
</protein>
<proteinExistence type="predicted"/>
<dbReference type="OrthoDB" id="10402657at2759"/>
<comment type="caution">
    <text evidence="3">The sequence shown here is derived from an EMBL/GenBank/DDBJ whole genome shotgun (WGS) entry which is preliminary data.</text>
</comment>
<sequence length="105" mass="11518">MTWEDIMNCVCQNAPSSLGLQDVLRALERHTLCTGTRCFEDEADLFGTARVGGQGEANGNTGTFVMVMMMLMAAATFLHLNRPTPQLTDKSGDGPRRRDDVEPVQ</sequence>
<keyword evidence="2" id="KW-0812">Transmembrane</keyword>
<feature type="compositionally biased region" description="Basic and acidic residues" evidence="1">
    <location>
        <begin position="90"/>
        <end position="105"/>
    </location>
</feature>
<dbReference type="EMBL" id="JAGTXO010000018">
    <property type="protein sequence ID" value="KAG8462962.1"/>
    <property type="molecule type" value="Genomic_DNA"/>
</dbReference>
<name>A0A8J5XK88_DIALT</name>
<evidence type="ECO:0000313" key="3">
    <source>
        <dbReference type="EMBL" id="KAG8462962.1"/>
    </source>
</evidence>
<evidence type="ECO:0000256" key="2">
    <source>
        <dbReference type="SAM" id="Phobius"/>
    </source>
</evidence>
<reference evidence="3" key="1">
    <citation type="submission" date="2021-05" db="EMBL/GenBank/DDBJ databases">
        <title>The genome of the haptophyte Pavlova lutheri (Diacronema luteri, Pavlovales) - a model for lipid biosynthesis in eukaryotic algae.</title>
        <authorList>
            <person name="Hulatt C.J."/>
            <person name="Posewitz M.C."/>
        </authorList>
    </citation>
    <scope>NUCLEOTIDE SEQUENCE</scope>
    <source>
        <strain evidence="3">NIVA-4/92</strain>
    </source>
</reference>
<keyword evidence="2" id="KW-0472">Membrane</keyword>
<dbReference type="Proteomes" id="UP000751190">
    <property type="component" value="Unassembled WGS sequence"/>
</dbReference>
<accession>A0A8J5XK88</accession>
<gene>
    <name evidence="3" type="ORF">KFE25_001735</name>
</gene>
<dbReference type="Pfam" id="PF11027">
    <property type="entry name" value="DUF2615"/>
    <property type="match status" value="1"/>
</dbReference>
<feature type="region of interest" description="Disordered" evidence="1">
    <location>
        <begin position="82"/>
        <end position="105"/>
    </location>
</feature>
<dbReference type="InterPro" id="IPR020309">
    <property type="entry name" value="Smim-14"/>
</dbReference>
<evidence type="ECO:0000256" key="1">
    <source>
        <dbReference type="SAM" id="MobiDB-lite"/>
    </source>
</evidence>